<dbReference type="InterPro" id="IPR013506">
    <property type="entry name" value="Topo_IIA_bsu_dom2"/>
</dbReference>
<dbReference type="CDD" id="cd00822">
    <property type="entry name" value="TopoII_Trans_DNA_gyrase"/>
    <property type="match status" value="1"/>
</dbReference>
<keyword evidence="4" id="KW-0799">Topoisomerase</keyword>
<dbReference type="Pfam" id="PF02518">
    <property type="entry name" value="HATPase_c"/>
    <property type="match status" value="1"/>
</dbReference>
<dbReference type="eggNOG" id="COG0187">
    <property type="taxonomic scope" value="Bacteria"/>
</dbReference>
<dbReference type="RefSeq" id="WP_013758036.1">
    <property type="nucleotide sequence ID" value="NC_015500.1"/>
</dbReference>
<keyword evidence="10" id="KW-1185">Reference proteome</keyword>
<evidence type="ECO:0000256" key="6">
    <source>
        <dbReference type="ARBA" id="ARBA00023235"/>
    </source>
</evidence>
<dbReference type="GO" id="GO:0006265">
    <property type="term" value="P:DNA topological change"/>
    <property type="evidence" value="ECO:0007669"/>
    <property type="project" value="InterPro"/>
</dbReference>
<dbReference type="Gene3D" id="3.40.50.670">
    <property type="match status" value="1"/>
</dbReference>
<dbReference type="InterPro" id="IPR000565">
    <property type="entry name" value="Topo_IIA_B"/>
</dbReference>
<dbReference type="KEGG" id="tbe:Trebr_0881"/>
<evidence type="ECO:0000256" key="7">
    <source>
        <dbReference type="SAM" id="Coils"/>
    </source>
</evidence>
<dbReference type="SUPFAM" id="SSF56719">
    <property type="entry name" value="Type II DNA topoisomerase"/>
    <property type="match status" value="1"/>
</dbReference>
<feature type="domain" description="Toprim" evidence="8">
    <location>
        <begin position="400"/>
        <end position="510"/>
    </location>
</feature>
<dbReference type="PRINTS" id="PR01159">
    <property type="entry name" value="DNAGYRASEB"/>
</dbReference>
<dbReference type="SUPFAM" id="SSF54211">
    <property type="entry name" value="Ribosomal protein S5 domain 2-like"/>
    <property type="match status" value="1"/>
</dbReference>
<evidence type="ECO:0000313" key="10">
    <source>
        <dbReference type="Proteomes" id="UP000006546"/>
    </source>
</evidence>
<evidence type="ECO:0000256" key="2">
    <source>
        <dbReference type="ARBA" id="ARBA00001946"/>
    </source>
</evidence>
<dbReference type="AlphaFoldDB" id="F4LJ60"/>
<comment type="cofactor">
    <cofactor evidence="2">
        <name>Mg(2+)</name>
        <dbReference type="ChEBI" id="CHEBI:18420"/>
    </cofactor>
</comment>
<dbReference type="InterPro" id="IPR018522">
    <property type="entry name" value="TopoIIA_CS"/>
</dbReference>
<dbReference type="InterPro" id="IPR013760">
    <property type="entry name" value="Topo_IIA-like_dom_sf"/>
</dbReference>
<dbReference type="PANTHER" id="PTHR45866">
    <property type="entry name" value="DNA GYRASE/TOPOISOMERASE SUBUNIT B"/>
    <property type="match status" value="1"/>
</dbReference>
<reference evidence="10" key="1">
    <citation type="submission" date="2011-04" db="EMBL/GenBank/DDBJ databases">
        <title>The complete genome of Treponema brennaborense DSM 12168.</title>
        <authorList>
            <person name="Lucas S."/>
            <person name="Han J."/>
            <person name="Lapidus A."/>
            <person name="Bruce D."/>
            <person name="Goodwin L."/>
            <person name="Pitluck S."/>
            <person name="Peters L."/>
            <person name="Kyrpides N."/>
            <person name="Mavromatis K."/>
            <person name="Ivanova N."/>
            <person name="Mikhailova N."/>
            <person name="Pagani I."/>
            <person name="Teshima H."/>
            <person name="Detter J.C."/>
            <person name="Tapia R."/>
            <person name="Han C."/>
            <person name="Land M."/>
            <person name="Hauser L."/>
            <person name="Markowitz V."/>
            <person name="Cheng J.-F."/>
            <person name="Hugenholtz P."/>
            <person name="Woyke T."/>
            <person name="Wu D."/>
            <person name="Gronow S."/>
            <person name="Wellnitz S."/>
            <person name="Brambilla E."/>
            <person name="Klenk H.-P."/>
            <person name="Eisen J.A."/>
        </authorList>
    </citation>
    <scope>NUCLEOTIDE SEQUENCE [LARGE SCALE GENOMIC DNA]</scope>
    <source>
        <strain evidence="10">DSM 12168 / CIP 105900 / DD5/3</strain>
    </source>
</reference>
<keyword evidence="5" id="KW-0238">DNA-binding</keyword>
<dbReference type="PANTHER" id="PTHR45866:SF2">
    <property type="entry name" value="DNA TOPOISOMERASE (ATP-HYDROLYZING)"/>
    <property type="match status" value="1"/>
</dbReference>
<dbReference type="Gene3D" id="3.30.230.10">
    <property type="match status" value="1"/>
</dbReference>
<dbReference type="CDD" id="cd01030">
    <property type="entry name" value="TOPRIM_TopoIIA_like"/>
    <property type="match status" value="1"/>
</dbReference>
<dbReference type="InterPro" id="IPR001241">
    <property type="entry name" value="Topo_IIA"/>
</dbReference>
<dbReference type="GO" id="GO:0003918">
    <property type="term" value="F:DNA topoisomerase type II (double strand cut, ATP-hydrolyzing) activity"/>
    <property type="evidence" value="ECO:0007669"/>
    <property type="project" value="UniProtKB-EC"/>
</dbReference>
<dbReference type="HOGENOM" id="CLU_006146_1_1_12"/>
<dbReference type="PROSITE" id="PS50880">
    <property type="entry name" value="TOPRIM"/>
    <property type="match status" value="1"/>
</dbReference>
<dbReference type="STRING" id="906968.Trebr_0881"/>
<accession>F4LJ60</accession>
<dbReference type="GO" id="GO:0005524">
    <property type="term" value="F:ATP binding"/>
    <property type="evidence" value="ECO:0007669"/>
    <property type="project" value="InterPro"/>
</dbReference>
<dbReference type="Pfam" id="PF00204">
    <property type="entry name" value="DNA_gyraseB"/>
    <property type="match status" value="1"/>
</dbReference>
<feature type="coiled-coil region" evidence="7">
    <location>
        <begin position="349"/>
        <end position="376"/>
    </location>
</feature>
<protein>
    <recommendedName>
        <fullName evidence="3">DNA topoisomerase (ATP-hydrolyzing)</fullName>
        <ecNumber evidence="3">5.6.2.2</ecNumber>
    </recommendedName>
</protein>
<proteinExistence type="predicted"/>
<dbReference type="InterPro" id="IPR020568">
    <property type="entry name" value="Ribosomal_Su5_D2-typ_SF"/>
</dbReference>
<dbReference type="EC" id="5.6.2.2" evidence="3"/>
<dbReference type="GO" id="GO:0003677">
    <property type="term" value="F:DNA binding"/>
    <property type="evidence" value="ECO:0007669"/>
    <property type="project" value="UniProtKB-KW"/>
</dbReference>
<dbReference type="Pfam" id="PF01751">
    <property type="entry name" value="Toprim"/>
    <property type="match status" value="1"/>
</dbReference>
<dbReference type="InterPro" id="IPR014721">
    <property type="entry name" value="Ribsml_uS5_D2-typ_fold_subgr"/>
</dbReference>
<dbReference type="FunFam" id="3.30.565.10:FF:000063">
    <property type="entry name" value="DNA topoisomerase (ATP-hydrolyzing)"/>
    <property type="match status" value="1"/>
</dbReference>
<dbReference type="Gene3D" id="3.30.565.10">
    <property type="entry name" value="Histidine kinase-like ATPase, C-terminal domain"/>
    <property type="match status" value="1"/>
</dbReference>
<organism evidence="9 10">
    <name type="scientific">Treponema brennaborense (strain DSM 12168 / CIP 105900 / DD5/3)</name>
    <dbReference type="NCBI Taxonomy" id="906968"/>
    <lineage>
        <taxon>Bacteria</taxon>
        <taxon>Pseudomonadati</taxon>
        <taxon>Spirochaetota</taxon>
        <taxon>Spirochaetia</taxon>
        <taxon>Spirochaetales</taxon>
        <taxon>Treponemataceae</taxon>
        <taxon>Treponema</taxon>
    </lineage>
</organism>
<keyword evidence="7" id="KW-0175">Coiled coil</keyword>
<evidence type="ECO:0000313" key="9">
    <source>
        <dbReference type="EMBL" id="AEE16317.1"/>
    </source>
</evidence>
<dbReference type="InterPro" id="IPR003594">
    <property type="entry name" value="HATPase_dom"/>
</dbReference>
<evidence type="ECO:0000256" key="4">
    <source>
        <dbReference type="ARBA" id="ARBA00023029"/>
    </source>
</evidence>
<comment type="catalytic activity">
    <reaction evidence="1">
        <text>ATP-dependent breakage, passage and rejoining of double-stranded DNA.</text>
        <dbReference type="EC" id="5.6.2.2"/>
    </reaction>
</comment>
<dbReference type="PROSITE" id="PS00177">
    <property type="entry name" value="TOPOISOMERASE_II"/>
    <property type="match status" value="1"/>
</dbReference>
<evidence type="ECO:0000256" key="1">
    <source>
        <dbReference type="ARBA" id="ARBA00000185"/>
    </source>
</evidence>
<evidence type="ECO:0000256" key="3">
    <source>
        <dbReference type="ARBA" id="ARBA00012895"/>
    </source>
</evidence>
<dbReference type="Proteomes" id="UP000006546">
    <property type="component" value="Chromosome"/>
</dbReference>
<gene>
    <name evidence="9" type="ordered locus">Trebr_0881</name>
</gene>
<dbReference type="InterPro" id="IPR013759">
    <property type="entry name" value="Topo_IIA_B_C"/>
</dbReference>
<dbReference type="SUPFAM" id="SSF55874">
    <property type="entry name" value="ATPase domain of HSP90 chaperone/DNA topoisomerase II/histidine kinase"/>
    <property type="match status" value="1"/>
</dbReference>
<evidence type="ECO:0000259" key="8">
    <source>
        <dbReference type="PROSITE" id="PS50880"/>
    </source>
</evidence>
<evidence type="ECO:0000256" key="5">
    <source>
        <dbReference type="ARBA" id="ARBA00023125"/>
    </source>
</evidence>
<dbReference type="InterPro" id="IPR006171">
    <property type="entry name" value="TOPRIM_dom"/>
</dbReference>
<dbReference type="OrthoDB" id="9802808at2"/>
<dbReference type="PRINTS" id="PR00418">
    <property type="entry name" value="TPI2FAMILY"/>
</dbReference>
<name>F4LJ60_TREBD</name>
<dbReference type="EMBL" id="CP002696">
    <property type="protein sequence ID" value="AEE16317.1"/>
    <property type="molecule type" value="Genomic_DNA"/>
</dbReference>
<dbReference type="InterPro" id="IPR036890">
    <property type="entry name" value="HATPase_C_sf"/>
</dbReference>
<sequence length="606" mass="67783">MGEKKANVYDESKIQTLSPLEHIRLRSGMYIGRLGDGSNRSDGIYILLKEVVDNAVDEFIMGNGDRIMIDIQGSRVKVRDYGRGIPLGKVVECVSVINTGAKYNDDVFQFSVGLNGVGTKAVNALSSYFKVLSARGGQCAEAVFERGTLVSSRTGKTKGGVPDGTYIEFEPDTEIFGSYEFNMEFVEKRLWNYAYLNAGLKLVCNGSEYVSQNGLLDLLNSELDGASLYPVGYYKGERLEFAFTHSNAYGENYFSFVNGQETSDGGTHLSAFKEGFLKGVNEFYRKTFKSEDVREGMAAALLVKIKDPVFESQTKNKLGNTDIRSWIVNETKSAVDDWLHRNPETAKQLEQKVVANERLRTELNAVKKEAKEAAKKISLNIPKLKDCKYHFGDGDKGLNTMIFVTEGDSASGSMVGCRDPMTQAIFSLRGKPENMFGRKRADIYKNAELYNLMMALGIENDLAGLRYEKIIIATDADNDGFHIRNLMLTFFLGYFEELVTSGRVFILETPLFRVRTKKETRYCYTEAERDREMKALGAGSEVTRFKGLGEISPNEFGPFIGKDMHLVPVEVSALKEIPGLLEFYMGKNTPSRRDFIVNNLLSEIDV</sequence>
<dbReference type="SMART" id="SM00433">
    <property type="entry name" value="TOP2c"/>
    <property type="match status" value="1"/>
</dbReference>
<keyword evidence="6" id="KW-0413">Isomerase</keyword>